<keyword evidence="1" id="KW-0328">Glycosyltransferase</keyword>
<organism evidence="1 2">
    <name type="scientific">Caligus rogercresseyi</name>
    <name type="common">Sea louse</name>
    <dbReference type="NCBI Taxonomy" id="217165"/>
    <lineage>
        <taxon>Eukaryota</taxon>
        <taxon>Metazoa</taxon>
        <taxon>Ecdysozoa</taxon>
        <taxon>Arthropoda</taxon>
        <taxon>Crustacea</taxon>
        <taxon>Multicrustacea</taxon>
        <taxon>Hexanauplia</taxon>
        <taxon>Copepoda</taxon>
        <taxon>Siphonostomatoida</taxon>
        <taxon>Caligidae</taxon>
        <taxon>Caligus</taxon>
    </lineage>
</organism>
<accession>A0A7T8HHX5</accession>
<dbReference type="InterPro" id="IPR007315">
    <property type="entry name" value="PIG-V/Gpi18"/>
</dbReference>
<protein>
    <submittedName>
        <fullName evidence="1">GPI mannosyltransferase 2</fullName>
    </submittedName>
</protein>
<feature type="non-terminal residue" evidence="1">
    <location>
        <position position="130"/>
    </location>
</feature>
<dbReference type="Proteomes" id="UP000595437">
    <property type="component" value="Chromosome 7"/>
</dbReference>
<dbReference type="EMBL" id="CP045896">
    <property type="protein sequence ID" value="QQP50402.1"/>
    <property type="molecule type" value="Genomic_DNA"/>
</dbReference>
<dbReference type="GO" id="GO:0006506">
    <property type="term" value="P:GPI anchor biosynthetic process"/>
    <property type="evidence" value="ECO:0007669"/>
    <property type="project" value="UniProtKB-UniPathway"/>
</dbReference>
<dbReference type="Pfam" id="PF04188">
    <property type="entry name" value="Mannosyl_trans2"/>
    <property type="match status" value="1"/>
</dbReference>
<evidence type="ECO:0000313" key="2">
    <source>
        <dbReference type="Proteomes" id="UP000595437"/>
    </source>
</evidence>
<proteinExistence type="predicted"/>
<dbReference type="UniPathway" id="UPA00196"/>
<keyword evidence="1" id="KW-0808">Transferase</keyword>
<dbReference type="GO" id="GO:0004376">
    <property type="term" value="F:GPI mannosyltransferase activity"/>
    <property type="evidence" value="ECO:0007669"/>
    <property type="project" value="InterPro"/>
</dbReference>
<reference evidence="2" key="1">
    <citation type="submission" date="2021-01" db="EMBL/GenBank/DDBJ databases">
        <title>Caligus Genome Assembly.</title>
        <authorList>
            <person name="Gallardo-Escarate C."/>
        </authorList>
    </citation>
    <scope>NUCLEOTIDE SEQUENCE [LARGE SCALE GENOMIC DNA]</scope>
</reference>
<dbReference type="GO" id="GO:0000009">
    <property type="term" value="F:alpha-1,6-mannosyltransferase activity"/>
    <property type="evidence" value="ECO:0007669"/>
    <property type="project" value="InterPro"/>
</dbReference>
<keyword evidence="2" id="KW-1185">Reference proteome</keyword>
<sequence length="130" mass="14887">MKNVAVETILFVRKRKSDKSHDYSIPLIFQNIWVKTFFPGICNVLAATLPFAFFQWFAYTAYCVKSGQSFHPHLLKNGKFRNMPPTKKDNVSSWCGDDTPISYFYVHSTYGSLGLAQLEDIDELPLILLS</sequence>
<gene>
    <name evidence="1" type="ORF">FKW44_011401</name>
</gene>
<dbReference type="AlphaFoldDB" id="A0A7T8HHX5"/>
<evidence type="ECO:0000313" key="1">
    <source>
        <dbReference type="EMBL" id="QQP50402.1"/>
    </source>
</evidence>
<name>A0A7T8HHX5_CALRO</name>
<dbReference type="GO" id="GO:0016020">
    <property type="term" value="C:membrane"/>
    <property type="evidence" value="ECO:0007669"/>
    <property type="project" value="GOC"/>
</dbReference>